<protein>
    <submittedName>
        <fullName evidence="1">Uncharacterized protein</fullName>
    </submittedName>
</protein>
<name>A0A561CZD2_9BACI</name>
<sequence length="39" mass="4678">MRNLEKYAEEKGETVDYHFGDVNLEVLRVWGLQLAPYFF</sequence>
<gene>
    <name evidence="1" type="ORF">FB550_111215</name>
</gene>
<dbReference type="EMBL" id="VIVN01000011">
    <property type="protein sequence ID" value="TWD96555.1"/>
    <property type="molecule type" value="Genomic_DNA"/>
</dbReference>
<dbReference type="Proteomes" id="UP000319671">
    <property type="component" value="Unassembled WGS sequence"/>
</dbReference>
<dbReference type="AlphaFoldDB" id="A0A561CZD2"/>
<evidence type="ECO:0000313" key="2">
    <source>
        <dbReference type="Proteomes" id="UP000319671"/>
    </source>
</evidence>
<proteinExistence type="predicted"/>
<reference evidence="1 2" key="1">
    <citation type="submission" date="2019-06" db="EMBL/GenBank/DDBJ databases">
        <title>Sorghum-associated microbial communities from plants grown in Nebraska, USA.</title>
        <authorList>
            <person name="Schachtman D."/>
        </authorList>
    </citation>
    <scope>NUCLEOTIDE SEQUENCE [LARGE SCALE GENOMIC DNA]</scope>
    <source>
        <strain evidence="1 2">2482</strain>
    </source>
</reference>
<keyword evidence="2" id="KW-1185">Reference proteome</keyword>
<comment type="caution">
    <text evidence="1">The sequence shown here is derived from an EMBL/GenBank/DDBJ whole genome shotgun (WGS) entry which is preliminary data.</text>
</comment>
<evidence type="ECO:0000313" key="1">
    <source>
        <dbReference type="EMBL" id="TWD96555.1"/>
    </source>
</evidence>
<organism evidence="1 2">
    <name type="scientific">Neobacillus bataviensis</name>
    <dbReference type="NCBI Taxonomy" id="220685"/>
    <lineage>
        <taxon>Bacteria</taxon>
        <taxon>Bacillati</taxon>
        <taxon>Bacillota</taxon>
        <taxon>Bacilli</taxon>
        <taxon>Bacillales</taxon>
        <taxon>Bacillaceae</taxon>
        <taxon>Neobacillus</taxon>
    </lineage>
</organism>
<accession>A0A561CZD2</accession>